<dbReference type="SUPFAM" id="SSF52540">
    <property type="entry name" value="P-loop containing nucleoside triphosphate hydrolases"/>
    <property type="match status" value="1"/>
</dbReference>
<feature type="domain" description="Helicase C-terminal" evidence="8">
    <location>
        <begin position="240"/>
        <end position="387"/>
    </location>
</feature>
<dbReference type="Pfam" id="PF03880">
    <property type="entry name" value="DbpA"/>
    <property type="match status" value="1"/>
</dbReference>
<dbReference type="EMBL" id="QVLV01000007">
    <property type="protein sequence ID" value="RGE60297.1"/>
    <property type="molecule type" value="Genomic_DNA"/>
</dbReference>
<keyword evidence="4" id="KW-0067">ATP-binding</keyword>
<evidence type="ECO:0000256" key="1">
    <source>
        <dbReference type="ARBA" id="ARBA00022741"/>
    </source>
</evidence>
<gene>
    <name evidence="10" type="ORF">DXC51_11930</name>
</gene>
<dbReference type="InterPro" id="IPR050079">
    <property type="entry name" value="DEAD_box_RNA_helicase"/>
</dbReference>
<dbReference type="PANTHER" id="PTHR47959">
    <property type="entry name" value="ATP-DEPENDENT RNA HELICASE RHLE-RELATED"/>
    <property type="match status" value="1"/>
</dbReference>
<dbReference type="CDD" id="cd18787">
    <property type="entry name" value="SF2_C_DEAD"/>
    <property type="match status" value="1"/>
</dbReference>
<reference evidence="10" key="1">
    <citation type="submission" date="2018-08" db="EMBL/GenBank/DDBJ databases">
        <title>A genome reference for cultivated species of the human gut microbiota.</title>
        <authorList>
            <person name="Zou Y."/>
            <person name="Xue W."/>
            <person name="Luo G."/>
        </authorList>
    </citation>
    <scope>NUCLEOTIDE SEQUENCE [LARGE SCALE GENOMIC DNA]</scope>
    <source>
        <strain evidence="10">TF05-5AC</strain>
    </source>
</reference>
<evidence type="ECO:0000259" key="9">
    <source>
        <dbReference type="PROSITE" id="PS51195"/>
    </source>
</evidence>
<dbReference type="SMART" id="SM00487">
    <property type="entry name" value="DEXDc"/>
    <property type="match status" value="1"/>
</dbReference>
<dbReference type="InterPro" id="IPR012677">
    <property type="entry name" value="Nucleotide-bd_a/b_plait_sf"/>
</dbReference>
<accession>A0A3E3I4T0</accession>
<keyword evidence="11" id="KW-1185">Reference proteome</keyword>
<dbReference type="GO" id="GO:0005524">
    <property type="term" value="F:ATP binding"/>
    <property type="evidence" value="ECO:0007669"/>
    <property type="project" value="UniProtKB-KW"/>
</dbReference>
<feature type="domain" description="DEAD-box RNA helicase Q" evidence="9">
    <location>
        <begin position="12"/>
        <end position="40"/>
    </location>
</feature>
<dbReference type="Gene3D" id="3.40.50.300">
    <property type="entry name" value="P-loop containing nucleotide triphosphate hydrolases"/>
    <property type="match status" value="2"/>
</dbReference>
<dbReference type="Proteomes" id="UP000260812">
    <property type="component" value="Unassembled WGS sequence"/>
</dbReference>
<evidence type="ECO:0000256" key="2">
    <source>
        <dbReference type="ARBA" id="ARBA00022801"/>
    </source>
</evidence>
<dbReference type="InterPro" id="IPR001650">
    <property type="entry name" value="Helicase_C-like"/>
</dbReference>
<keyword evidence="1" id="KW-0547">Nucleotide-binding</keyword>
<evidence type="ECO:0000256" key="4">
    <source>
        <dbReference type="ARBA" id="ARBA00022840"/>
    </source>
</evidence>
<dbReference type="GO" id="GO:0003724">
    <property type="term" value="F:RNA helicase activity"/>
    <property type="evidence" value="ECO:0007669"/>
    <property type="project" value="InterPro"/>
</dbReference>
<dbReference type="InterPro" id="IPR011545">
    <property type="entry name" value="DEAD/DEAH_box_helicase_dom"/>
</dbReference>
<dbReference type="InterPro" id="IPR014014">
    <property type="entry name" value="RNA_helicase_DEAD_Q_motif"/>
</dbReference>
<evidence type="ECO:0000259" key="7">
    <source>
        <dbReference type="PROSITE" id="PS51192"/>
    </source>
</evidence>
<dbReference type="GeneID" id="97987564"/>
<dbReference type="Pfam" id="PF00270">
    <property type="entry name" value="DEAD"/>
    <property type="match status" value="1"/>
</dbReference>
<dbReference type="PANTHER" id="PTHR47959:SF1">
    <property type="entry name" value="ATP-DEPENDENT RNA HELICASE DBPA"/>
    <property type="match status" value="1"/>
</dbReference>
<protein>
    <submittedName>
        <fullName evidence="10">DEAD/DEAH box helicase</fullName>
    </submittedName>
</protein>
<evidence type="ECO:0000259" key="8">
    <source>
        <dbReference type="PROSITE" id="PS51194"/>
    </source>
</evidence>
<evidence type="ECO:0000256" key="5">
    <source>
        <dbReference type="ARBA" id="ARBA00038437"/>
    </source>
</evidence>
<dbReference type="RefSeq" id="WP_117544660.1">
    <property type="nucleotide sequence ID" value="NZ_QVLV01000007.1"/>
</dbReference>
<dbReference type="Pfam" id="PF00271">
    <property type="entry name" value="Helicase_C"/>
    <property type="match status" value="1"/>
</dbReference>
<comment type="similarity">
    <text evidence="5">Belongs to the DEAD box helicase family.</text>
</comment>
<feature type="domain" description="Helicase ATP-binding" evidence="7">
    <location>
        <begin position="43"/>
        <end position="213"/>
    </location>
</feature>
<dbReference type="CDD" id="cd00268">
    <property type="entry name" value="DEADc"/>
    <property type="match status" value="1"/>
</dbReference>
<dbReference type="PROSITE" id="PS51192">
    <property type="entry name" value="HELICASE_ATP_BIND_1"/>
    <property type="match status" value="1"/>
</dbReference>
<evidence type="ECO:0000256" key="3">
    <source>
        <dbReference type="ARBA" id="ARBA00022806"/>
    </source>
</evidence>
<organism evidence="10 11">
    <name type="scientific">Eisenbergiella massiliensis</name>
    <dbReference type="NCBI Taxonomy" id="1720294"/>
    <lineage>
        <taxon>Bacteria</taxon>
        <taxon>Bacillati</taxon>
        <taxon>Bacillota</taxon>
        <taxon>Clostridia</taxon>
        <taxon>Lachnospirales</taxon>
        <taxon>Lachnospiraceae</taxon>
        <taxon>Eisenbergiella</taxon>
    </lineage>
</organism>
<evidence type="ECO:0000313" key="11">
    <source>
        <dbReference type="Proteomes" id="UP000260812"/>
    </source>
</evidence>
<feature type="short sequence motif" description="Q motif" evidence="6">
    <location>
        <begin position="12"/>
        <end position="40"/>
    </location>
</feature>
<dbReference type="InterPro" id="IPR005580">
    <property type="entry name" value="DbpA/CsdA_RNA-bd_dom"/>
</dbReference>
<dbReference type="AlphaFoldDB" id="A0A3E3I4T0"/>
<dbReference type="PROSITE" id="PS51194">
    <property type="entry name" value="HELICASE_CTER"/>
    <property type="match status" value="1"/>
</dbReference>
<dbReference type="InterPro" id="IPR027417">
    <property type="entry name" value="P-loop_NTPase"/>
</dbReference>
<dbReference type="GO" id="GO:0005829">
    <property type="term" value="C:cytosol"/>
    <property type="evidence" value="ECO:0007669"/>
    <property type="project" value="TreeGrafter"/>
</dbReference>
<dbReference type="GO" id="GO:0016787">
    <property type="term" value="F:hydrolase activity"/>
    <property type="evidence" value="ECO:0007669"/>
    <property type="project" value="UniProtKB-KW"/>
</dbReference>
<keyword evidence="3 10" id="KW-0347">Helicase</keyword>
<name>A0A3E3I4T0_9FIRM</name>
<keyword evidence="2" id="KW-0378">Hydrolase</keyword>
<sequence>MSTENKNTPASHGFAQYGLSLPILEALDMLGYHHPTAIQQEVIPLVLAGKNVVARSRTGTGKTAAFAVPLCEMAVWEENSPRALVLEPSRELAVQVSRELFQIGRKKRLKVPAVFGGFPIDKQMQTLKQKSHIVVGTPGRVMDLVRRGSLQLSGITHLVIDEADLMLDMGFLEEVGEIISLLPENRKILLFSATLEKQVQTLIDNYAADAVFVAQDQEDGPPPSIGQAAYEVTAENKYEMFKRVLMKENPDSCMIFCGTREMVNVLFQKLRRDRIFCGMIHGEMEQKERLKNVDAFGRGGFRYLIATDVAARGIDFENIGLVVNYDFPTGKETYVHRIGRTGRNGKDGRAVSLVSAQEKKMLQKVEEYTGTALPVLQELIVTQEEEKAFWALQRRKSAPKAGKGEALNRDIMRLSIGGGRKSKMRTADIVGTICAVDGITAEDIGVIDIRESLTYVEILNRKGPLVLERLQTKPIKGKVRKVRKTSGQAGV</sequence>
<proteinExistence type="inferred from homology"/>
<dbReference type="Gene3D" id="3.30.70.330">
    <property type="match status" value="1"/>
</dbReference>
<dbReference type="GO" id="GO:0003676">
    <property type="term" value="F:nucleic acid binding"/>
    <property type="evidence" value="ECO:0007669"/>
    <property type="project" value="InterPro"/>
</dbReference>
<dbReference type="PROSITE" id="PS51195">
    <property type="entry name" value="Q_MOTIF"/>
    <property type="match status" value="1"/>
</dbReference>
<dbReference type="InterPro" id="IPR014001">
    <property type="entry name" value="Helicase_ATP-bd"/>
</dbReference>
<dbReference type="SMART" id="SM00490">
    <property type="entry name" value="HELICc"/>
    <property type="match status" value="1"/>
</dbReference>
<evidence type="ECO:0000256" key="6">
    <source>
        <dbReference type="PROSITE-ProRule" id="PRU00552"/>
    </source>
</evidence>
<dbReference type="InterPro" id="IPR044742">
    <property type="entry name" value="DEAD/DEAH_RhlB"/>
</dbReference>
<evidence type="ECO:0000313" key="10">
    <source>
        <dbReference type="EMBL" id="RGE60297.1"/>
    </source>
</evidence>
<comment type="caution">
    <text evidence="10">The sequence shown here is derived from an EMBL/GenBank/DDBJ whole genome shotgun (WGS) entry which is preliminary data.</text>
</comment>